<keyword evidence="2" id="KW-1185">Reference proteome</keyword>
<dbReference type="SUPFAM" id="SSF54197">
    <property type="entry name" value="HIT-like"/>
    <property type="match status" value="1"/>
</dbReference>
<evidence type="ECO:0000313" key="2">
    <source>
        <dbReference type="Proteomes" id="UP000622552"/>
    </source>
</evidence>
<protein>
    <recommendedName>
        <fullName evidence="3">Diadenosine tetraphosphate (Ap4A) HIT family hydrolase</fullName>
    </recommendedName>
</protein>
<name>A0A8J7KMX1_9ACTN</name>
<sequence length="201" mass="22743">MADDTPAVPHDRELPDFVSWPTFPFEGEFKIRALDPPVELEPDREGEDPSTCTACKRTDEDYIWVDERWRLRALGPTGLPMVLMLETRSHLDLGDLPNLLATEMGVLTVRLERAIRCLDGVARVHVNRWGDGSAHLHLWFLARPYGQLQLRGTFLSLWDDVLPPVEERPWLENLAFVAAYLAEHGGRAVMAPPPIDWGAAE</sequence>
<dbReference type="Proteomes" id="UP000622552">
    <property type="component" value="Unassembled WGS sequence"/>
</dbReference>
<accession>A0A8J7KMX1</accession>
<reference evidence="1" key="1">
    <citation type="submission" date="2020-11" db="EMBL/GenBank/DDBJ databases">
        <title>Sequencing the genomes of 1000 actinobacteria strains.</title>
        <authorList>
            <person name="Klenk H.-P."/>
        </authorList>
    </citation>
    <scope>NUCLEOTIDE SEQUENCE</scope>
    <source>
        <strain evidence="1">DSM 45356</strain>
    </source>
</reference>
<evidence type="ECO:0008006" key="3">
    <source>
        <dbReference type="Google" id="ProtNLM"/>
    </source>
</evidence>
<dbReference type="RefSeq" id="WP_197006261.1">
    <property type="nucleotide sequence ID" value="NZ_BONS01000007.1"/>
</dbReference>
<dbReference type="InterPro" id="IPR036265">
    <property type="entry name" value="HIT-like_sf"/>
</dbReference>
<dbReference type="AlphaFoldDB" id="A0A8J7KMX1"/>
<organism evidence="1 2">
    <name type="scientific">Longispora fulva</name>
    <dbReference type="NCBI Taxonomy" id="619741"/>
    <lineage>
        <taxon>Bacteria</taxon>
        <taxon>Bacillati</taxon>
        <taxon>Actinomycetota</taxon>
        <taxon>Actinomycetes</taxon>
        <taxon>Micromonosporales</taxon>
        <taxon>Micromonosporaceae</taxon>
        <taxon>Longispora</taxon>
    </lineage>
</organism>
<comment type="caution">
    <text evidence="1">The sequence shown here is derived from an EMBL/GenBank/DDBJ whole genome shotgun (WGS) entry which is preliminary data.</text>
</comment>
<gene>
    <name evidence="1" type="ORF">IW245_005820</name>
</gene>
<dbReference type="Gene3D" id="3.30.428.10">
    <property type="entry name" value="HIT-like"/>
    <property type="match status" value="1"/>
</dbReference>
<proteinExistence type="predicted"/>
<dbReference type="EMBL" id="JADOUF010000001">
    <property type="protein sequence ID" value="MBG6139626.1"/>
    <property type="molecule type" value="Genomic_DNA"/>
</dbReference>
<evidence type="ECO:0000313" key="1">
    <source>
        <dbReference type="EMBL" id="MBG6139626.1"/>
    </source>
</evidence>